<comment type="similarity">
    <text evidence="1">Belongs to the aldo/keto reductase family.</text>
</comment>
<dbReference type="InterPro" id="IPR023210">
    <property type="entry name" value="NADP_OxRdtase_dom"/>
</dbReference>
<dbReference type="PROSITE" id="PS00798">
    <property type="entry name" value="ALDOKETO_REDUCTASE_1"/>
    <property type="match status" value="1"/>
</dbReference>
<dbReference type="GO" id="GO:0016616">
    <property type="term" value="F:oxidoreductase activity, acting on the CH-OH group of donors, NAD or NADP as acceptor"/>
    <property type="evidence" value="ECO:0007669"/>
    <property type="project" value="UniProtKB-ARBA"/>
</dbReference>
<feature type="site" description="Lowers pKa of active site Tyr" evidence="6">
    <location>
        <position position="73"/>
    </location>
</feature>
<gene>
    <name evidence="8" type="ORF">CRD59_01645</name>
</gene>
<keyword evidence="2" id="KW-0521">NADP</keyword>
<dbReference type="OrthoDB" id="9804790at2"/>
<feature type="binding site" evidence="5">
    <location>
        <position position="104"/>
    </location>
    <ligand>
        <name>substrate</name>
    </ligand>
</feature>
<reference evidence="8 9" key="1">
    <citation type="submission" date="2017-10" db="EMBL/GenBank/DDBJ databases">
        <title>Bifidobacterium xylocopum sp. nov. and Bifidobacterium aemilianum sp. nov., from the carpenter bee (Xylocopa violacea) digestive tract.</title>
        <authorList>
            <person name="Alberoni D."/>
            <person name="Baffoni L."/>
            <person name="Di Gioia D."/>
            <person name="Gaggia F."/>
            <person name="Biavati B."/>
        </authorList>
    </citation>
    <scope>NUCLEOTIDE SEQUENCE [LARGE SCALE GENOMIC DNA]</scope>
    <source>
        <strain evidence="8 9">XV2</strain>
    </source>
</reference>
<dbReference type="EMBL" id="PDCH01000002">
    <property type="protein sequence ID" value="RBP99889.1"/>
    <property type="molecule type" value="Genomic_DNA"/>
</dbReference>
<dbReference type="Gene3D" id="3.20.20.100">
    <property type="entry name" value="NADP-dependent oxidoreductase domain"/>
    <property type="match status" value="1"/>
</dbReference>
<keyword evidence="3" id="KW-0560">Oxidoreductase</keyword>
<dbReference type="SUPFAM" id="SSF51430">
    <property type="entry name" value="NAD(P)-linked oxidoreductase"/>
    <property type="match status" value="1"/>
</dbReference>
<evidence type="ECO:0000256" key="3">
    <source>
        <dbReference type="ARBA" id="ARBA00023002"/>
    </source>
</evidence>
<evidence type="ECO:0000259" key="7">
    <source>
        <dbReference type="Pfam" id="PF00248"/>
    </source>
</evidence>
<dbReference type="PRINTS" id="PR00069">
    <property type="entry name" value="ALDKETRDTASE"/>
</dbReference>
<dbReference type="AlphaFoldDB" id="A0A366KE86"/>
<dbReference type="Proteomes" id="UP000252345">
    <property type="component" value="Unassembled WGS sequence"/>
</dbReference>
<proteinExistence type="inferred from homology"/>
<organism evidence="8 9">
    <name type="scientific">Bifidobacterium xylocopae</name>
    <dbReference type="NCBI Taxonomy" id="2493119"/>
    <lineage>
        <taxon>Bacteria</taxon>
        <taxon>Bacillati</taxon>
        <taxon>Actinomycetota</taxon>
        <taxon>Actinomycetes</taxon>
        <taxon>Bifidobacteriales</taxon>
        <taxon>Bifidobacteriaceae</taxon>
        <taxon>Bifidobacterium</taxon>
    </lineage>
</organism>
<feature type="active site" description="Proton donor" evidence="4">
    <location>
        <position position="48"/>
    </location>
</feature>
<dbReference type="InterPro" id="IPR018170">
    <property type="entry name" value="Aldo/ket_reductase_CS"/>
</dbReference>
<dbReference type="FunFam" id="3.20.20.100:FF:000002">
    <property type="entry name" value="2,5-diketo-D-gluconic acid reductase A"/>
    <property type="match status" value="1"/>
</dbReference>
<evidence type="ECO:0000313" key="8">
    <source>
        <dbReference type="EMBL" id="RBP99889.1"/>
    </source>
</evidence>
<evidence type="ECO:0000313" key="9">
    <source>
        <dbReference type="Proteomes" id="UP000252345"/>
    </source>
</evidence>
<dbReference type="RefSeq" id="WP_113852984.1">
    <property type="nucleotide sequence ID" value="NZ_PDCH01000002.1"/>
</dbReference>
<name>A0A366KE86_9BIFI</name>
<evidence type="ECO:0000256" key="1">
    <source>
        <dbReference type="ARBA" id="ARBA00007905"/>
    </source>
</evidence>
<accession>A0A366KE86</accession>
<dbReference type="PANTHER" id="PTHR43827">
    <property type="entry name" value="2,5-DIKETO-D-GLUCONIC ACID REDUCTASE"/>
    <property type="match status" value="1"/>
</dbReference>
<keyword evidence="9" id="KW-1185">Reference proteome</keyword>
<evidence type="ECO:0000256" key="4">
    <source>
        <dbReference type="PIRSR" id="PIRSR000097-1"/>
    </source>
</evidence>
<comment type="caution">
    <text evidence="8">The sequence shown here is derived from an EMBL/GenBank/DDBJ whole genome shotgun (WGS) entry which is preliminary data.</text>
</comment>
<dbReference type="Pfam" id="PF00248">
    <property type="entry name" value="Aldo_ket_red"/>
    <property type="match status" value="1"/>
</dbReference>
<protein>
    <submittedName>
        <fullName evidence="8">Oxidoreductase</fullName>
    </submittedName>
</protein>
<evidence type="ECO:0000256" key="5">
    <source>
        <dbReference type="PIRSR" id="PIRSR000097-2"/>
    </source>
</evidence>
<dbReference type="InterPro" id="IPR020471">
    <property type="entry name" value="AKR"/>
</dbReference>
<dbReference type="PANTHER" id="PTHR43827:SF3">
    <property type="entry name" value="NADP-DEPENDENT OXIDOREDUCTASE DOMAIN-CONTAINING PROTEIN"/>
    <property type="match status" value="1"/>
</dbReference>
<evidence type="ECO:0000256" key="2">
    <source>
        <dbReference type="ARBA" id="ARBA00022857"/>
    </source>
</evidence>
<dbReference type="PIRSF" id="PIRSF000097">
    <property type="entry name" value="AKR"/>
    <property type="match status" value="1"/>
</dbReference>
<evidence type="ECO:0000256" key="6">
    <source>
        <dbReference type="PIRSR" id="PIRSR000097-3"/>
    </source>
</evidence>
<feature type="domain" description="NADP-dependent oxidoreductase" evidence="7">
    <location>
        <begin position="15"/>
        <end position="255"/>
    </location>
</feature>
<dbReference type="InterPro" id="IPR036812">
    <property type="entry name" value="NAD(P)_OxRdtase_dom_sf"/>
</dbReference>
<sequence>MHYAELPNGRRMPVIGFGTYRIDPKDTREAVSQALSMGYRSIDTAQLYRNEREVGQAVAASGIDRADLFITSKTMTEGYKPTREGIERSLERAGLDHFDLMLVHWPNSDHAGTYRALEEAYQAGLLRAIGVSNFNSDQIGELCEQADVAPMIDQIETSVYWQQRKMHPFLQGRHILHESWSPLGEGRSRVLEEPALQAIADHHHKSVAQVVLRFLTQEDVIVLPRSTNPAHIRENLDIFDFTLDEAELDRVRRLDRAESVENWPSDMLQEQY</sequence>